<evidence type="ECO:0000256" key="1">
    <source>
        <dbReference type="SAM" id="MobiDB-lite"/>
    </source>
</evidence>
<dbReference type="EMBL" id="AMFJ01034259">
    <property type="protein sequence ID" value="EKD29815.1"/>
    <property type="molecule type" value="Genomic_DNA"/>
</dbReference>
<feature type="chain" id="PRO_5022809796" evidence="2">
    <location>
        <begin position="23"/>
        <end position="88"/>
    </location>
</feature>
<gene>
    <name evidence="3" type="ORF">ACD_78C00259G0001</name>
</gene>
<feature type="signal peptide" evidence="2">
    <location>
        <begin position="1"/>
        <end position="22"/>
    </location>
</feature>
<name>K1XHK7_9BACT</name>
<sequence length="88" mass="8582">MSKFLAIAIVASFTLVSCSLTGTPEVAPETPVDVVAPVEAPVDVVAPEAPATPEVVAPVEAPVAPEATAPESATPVAPAADVAAPAVQ</sequence>
<proteinExistence type="predicted"/>
<dbReference type="AlphaFoldDB" id="K1XHK7"/>
<reference evidence="3" key="1">
    <citation type="journal article" date="2012" name="Science">
        <title>Fermentation, hydrogen, and sulfur metabolism in multiple uncultivated bacterial phyla.</title>
        <authorList>
            <person name="Wrighton K.C."/>
            <person name="Thomas B.C."/>
            <person name="Sharon I."/>
            <person name="Miller C.S."/>
            <person name="Castelle C.J."/>
            <person name="VerBerkmoes N.C."/>
            <person name="Wilkins M.J."/>
            <person name="Hettich R.L."/>
            <person name="Lipton M.S."/>
            <person name="Williams K.H."/>
            <person name="Long P.E."/>
            <person name="Banfield J.F."/>
        </authorList>
    </citation>
    <scope>NUCLEOTIDE SEQUENCE [LARGE SCALE GENOMIC DNA]</scope>
</reference>
<comment type="caution">
    <text evidence="3">The sequence shown here is derived from an EMBL/GenBank/DDBJ whole genome shotgun (WGS) entry which is preliminary data.</text>
</comment>
<protein>
    <submittedName>
        <fullName evidence="3">Uncharacterized protein</fullName>
    </submittedName>
</protein>
<feature type="region of interest" description="Disordered" evidence="1">
    <location>
        <begin position="66"/>
        <end position="88"/>
    </location>
</feature>
<dbReference type="PROSITE" id="PS51257">
    <property type="entry name" value="PROKAR_LIPOPROTEIN"/>
    <property type="match status" value="1"/>
</dbReference>
<keyword evidence="2" id="KW-0732">Signal</keyword>
<accession>K1XHK7</accession>
<organism evidence="3">
    <name type="scientific">uncultured bacterium</name>
    <name type="common">gcode 4</name>
    <dbReference type="NCBI Taxonomy" id="1234023"/>
    <lineage>
        <taxon>Bacteria</taxon>
        <taxon>environmental samples</taxon>
    </lineage>
</organism>
<evidence type="ECO:0000313" key="3">
    <source>
        <dbReference type="EMBL" id="EKD29815.1"/>
    </source>
</evidence>
<evidence type="ECO:0000256" key="2">
    <source>
        <dbReference type="SAM" id="SignalP"/>
    </source>
</evidence>